<dbReference type="InterPro" id="IPR027417">
    <property type="entry name" value="P-loop_NTPase"/>
</dbReference>
<dbReference type="Proteomes" id="UP000663891">
    <property type="component" value="Unassembled WGS sequence"/>
</dbReference>
<feature type="domain" description="TmcA/NAT10 N-terminal" evidence="13">
    <location>
        <begin position="9"/>
        <end position="205"/>
    </location>
</feature>
<accession>A0A819CX14</accession>
<dbReference type="Pfam" id="PF13725">
    <property type="entry name" value="tRNA_bind_2"/>
    <property type="match status" value="1"/>
</dbReference>
<comment type="caution">
    <text evidence="17">The sequence shown here is derived from an EMBL/GenBank/DDBJ whole genome shotgun (WGS) entry which is preliminary data.</text>
</comment>
<organism evidence="17 18">
    <name type="scientific">Adineta steineri</name>
    <dbReference type="NCBI Taxonomy" id="433720"/>
    <lineage>
        <taxon>Eukaryota</taxon>
        <taxon>Metazoa</taxon>
        <taxon>Spiralia</taxon>
        <taxon>Gnathifera</taxon>
        <taxon>Rotifera</taxon>
        <taxon>Eurotatoria</taxon>
        <taxon>Bdelloidea</taxon>
        <taxon>Adinetida</taxon>
        <taxon>Adinetidae</taxon>
        <taxon>Adineta</taxon>
    </lineage>
</organism>
<protein>
    <recommendedName>
        <fullName evidence="9 10">RNA cytidine acetyltransferase</fullName>
        <ecNumber evidence="10">2.3.1.-</ecNumber>
    </recommendedName>
    <alternativeName>
        <fullName evidence="10">18S rRNA cytosine acetyltransferase</fullName>
    </alternativeName>
</protein>
<evidence type="ECO:0000259" key="12">
    <source>
        <dbReference type="Pfam" id="PF05127"/>
    </source>
</evidence>
<dbReference type="GO" id="GO:0030686">
    <property type="term" value="C:90S preribosome"/>
    <property type="evidence" value="ECO:0007669"/>
    <property type="project" value="TreeGrafter"/>
</dbReference>
<dbReference type="OrthoDB" id="10067491at2759"/>
<name>A0A819CX14_9BILA</name>
<dbReference type="InterPro" id="IPR032672">
    <property type="entry name" value="TmcA/NAT10/Kre33"/>
</dbReference>
<evidence type="ECO:0000256" key="2">
    <source>
        <dbReference type="ARBA" id="ARBA00022552"/>
    </source>
</evidence>
<dbReference type="InterPro" id="IPR013562">
    <property type="entry name" value="TmcA/NAT10_N"/>
</dbReference>
<gene>
    <name evidence="17" type="ORF">OKA104_LOCUS19536</name>
    <name evidence="16" type="ORF">VCS650_LOCUS33218</name>
</gene>
<evidence type="ECO:0000259" key="14">
    <source>
        <dbReference type="Pfam" id="PF13718"/>
    </source>
</evidence>
<evidence type="ECO:0000313" key="18">
    <source>
        <dbReference type="Proteomes" id="UP000663881"/>
    </source>
</evidence>
<dbReference type="FunFam" id="3.40.50.300:FF:002218">
    <property type="entry name" value="tRNA(Met) cytidine acetyltransferase TmcA"/>
    <property type="match status" value="1"/>
</dbReference>
<sequence>MVKKKIDNRLRILIENGLKQFHRSLIVVVGDKGRDQVVILHHMLSKAQVKARPTVLWCYKKELDFSTHRKKRMKQMKKRQATTGSTSGGGGDDDNPFEVFLSSTQIHYTFYSDTPKILGRTFGMCVLQDFEALTPNLLARTVETVEGGGLVVLLLQTMRSLKQLYTLTMDIHARYRTELHRQTEPRFNERFILSLSSCQQCLIVDDQLNILPCSSNSSLTIEPIPAKTEENSLTREQIELKELCFSLKDTQPIGHLIDCCKTLDQGKVLLKLLDSITDKAFRHTCSITAPRGRGKSASLGLAIAGAIAFGYSNIYVTSPAPENLKILFEFILKGFNALDYQDHIDYDIQYSSNDHKEKIIIQLTIHRPKQHRQIIQYIQPHESSRLSQCELLIIDEAAAIPLPLVKQFLTGANYLVFLSSTINGYEGTGRSLSLKLLEQLRQQSAILTTATKSTTNNRTLSELELNEPIRYGIDDPIELWLNNLLCLDCCQDPSKSHKASRGSCPSLDSCSLYCIERDTLFSYNESSELFLRRLMYLFVSSHYKNSPNDLQMLSDAPGHDIYCLLGPIVDSNQLPEILCAVQVCYEGDLSKETVARQLTHGQRNSGDLIPWTIAQTYQDYTFGKMSGVRIIRLATHPDYQRMGYGTRAIQLLEKYFQGRIINLDEFDKQKSPSSPTADQVEIIDDDDLPLLKEELRPRQGLPPLLQKLSERRLTHAIDYLGVSYGLSSDLLKFWKKNQFLPIYLRQTASDLTGEYSCIMLKTIHAADQAPWLFSYYQDFRRRIISLFGYQFRMFTPGMVLNLIQQGVFPEIKEPFTASLIEQSFTDYDLRRLESYTRNLVDYHLILDLIPTLARLFYLNRLPIQLTVIQMALIAGIGLQYKTIEQLEKELNLPQSQLLALFNKLIKKIIDLINSTQETEIGKTFVNSLDAVNMQPLDKSLRQELNELGATIRNQQSEEIDRIMHDRQLSKYAVNGSEEMWKEELKSINDPGIISIPRTLNKRKDVEIESHFDVTKKKPKKKKNKF</sequence>
<keyword evidence="6 10" id="KW-0067">ATP-binding</keyword>
<dbReference type="InterPro" id="IPR007807">
    <property type="entry name" value="TcmA/NAT10_helicase"/>
</dbReference>
<dbReference type="GO" id="GO:1990883">
    <property type="term" value="F:18S rRNA cytidine N-acetyltransferase activity"/>
    <property type="evidence" value="ECO:0007669"/>
    <property type="project" value="TreeGrafter"/>
</dbReference>
<dbReference type="Gene3D" id="3.40.630.30">
    <property type="match status" value="1"/>
</dbReference>
<dbReference type="Pfam" id="PF08351">
    <property type="entry name" value="TmcA_N"/>
    <property type="match status" value="1"/>
</dbReference>
<feature type="region of interest" description="Disordered" evidence="11">
    <location>
        <begin position="70"/>
        <end position="94"/>
    </location>
</feature>
<evidence type="ECO:0000256" key="1">
    <source>
        <dbReference type="ARBA" id="ARBA00004604"/>
    </source>
</evidence>
<evidence type="ECO:0000256" key="8">
    <source>
        <dbReference type="ARBA" id="ARBA00023315"/>
    </source>
</evidence>
<dbReference type="InterPro" id="IPR000182">
    <property type="entry name" value="GNAT_dom"/>
</dbReference>
<evidence type="ECO:0000256" key="7">
    <source>
        <dbReference type="ARBA" id="ARBA00023242"/>
    </source>
</evidence>
<feature type="domain" description="N-acetyltransferase" evidence="14">
    <location>
        <begin position="533"/>
        <end position="763"/>
    </location>
</feature>
<proteinExistence type="inferred from homology"/>
<evidence type="ECO:0000256" key="11">
    <source>
        <dbReference type="SAM" id="MobiDB-lite"/>
    </source>
</evidence>
<feature type="binding site" evidence="10">
    <location>
        <position position="736"/>
    </location>
    <ligand>
        <name>acetyl-CoA</name>
        <dbReference type="ChEBI" id="CHEBI:57288"/>
    </ligand>
</feature>
<dbReference type="SUPFAM" id="SSF55729">
    <property type="entry name" value="Acyl-CoA N-acyltransferases (Nat)"/>
    <property type="match status" value="1"/>
</dbReference>
<evidence type="ECO:0000256" key="4">
    <source>
        <dbReference type="ARBA" id="ARBA00022694"/>
    </source>
</evidence>
<evidence type="ECO:0000259" key="13">
    <source>
        <dbReference type="Pfam" id="PF08351"/>
    </source>
</evidence>
<comment type="caution">
    <text evidence="10">Lacks conserved residue(s) required for the propagation of feature annotation.</text>
</comment>
<dbReference type="GO" id="GO:1904812">
    <property type="term" value="P:rRNA acetylation involved in maturation of SSU-rRNA"/>
    <property type="evidence" value="ECO:0007669"/>
    <property type="project" value="InterPro"/>
</dbReference>
<comment type="similarity">
    <text evidence="10">Belongs to the RNA cytidine acetyltransferase family. NAT10 subfamily.</text>
</comment>
<feature type="binding site" evidence="10">
    <location>
        <begin position="292"/>
        <end position="301"/>
    </location>
    <ligand>
        <name>ATP</name>
        <dbReference type="ChEBI" id="CHEBI:30616"/>
    </ligand>
</feature>
<dbReference type="GO" id="GO:0005524">
    <property type="term" value="F:ATP binding"/>
    <property type="evidence" value="ECO:0007669"/>
    <property type="project" value="UniProtKB-UniRule"/>
</dbReference>
<dbReference type="HAMAP" id="MF_03211">
    <property type="entry name" value="RNA_acetyltr_Nat10"/>
    <property type="match status" value="1"/>
</dbReference>
<evidence type="ECO:0000313" key="16">
    <source>
        <dbReference type="EMBL" id="CAF1340892.1"/>
    </source>
</evidence>
<feature type="binding site" evidence="10">
    <location>
        <begin position="640"/>
        <end position="646"/>
    </location>
    <ligand>
        <name>acetyl-CoA</name>
        <dbReference type="ChEBI" id="CHEBI:57288"/>
    </ligand>
</feature>
<evidence type="ECO:0000256" key="10">
    <source>
        <dbReference type="HAMAP-Rule" id="MF_03211"/>
    </source>
</evidence>
<feature type="compositionally biased region" description="Basic residues" evidence="11">
    <location>
        <begin position="70"/>
        <end position="80"/>
    </location>
</feature>
<keyword evidence="3 10" id="KW-0808">Transferase</keyword>
<dbReference type="PANTHER" id="PTHR10925">
    <property type="entry name" value="N-ACETYLTRANSFERASE 10"/>
    <property type="match status" value="1"/>
</dbReference>
<feature type="domain" description="TcmA/NAT10 helicase" evidence="12">
    <location>
        <begin position="287"/>
        <end position="488"/>
    </location>
</feature>
<keyword evidence="8 10" id="KW-0012">Acyltransferase</keyword>
<evidence type="ECO:0000313" key="17">
    <source>
        <dbReference type="EMBL" id="CAF3818773.1"/>
    </source>
</evidence>
<keyword evidence="5 10" id="KW-0547">Nucleotide-binding</keyword>
<dbReference type="EMBL" id="CAJOAY010001262">
    <property type="protein sequence ID" value="CAF3818773.1"/>
    <property type="molecule type" value="Genomic_DNA"/>
</dbReference>
<feature type="binding site" evidence="10">
    <location>
        <position position="470"/>
    </location>
    <ligand>
        <name>ATP</name>
        <dbReference type="ChEBI" id="CHEBI:30616"/>
    </ligand>
</feature>
<evidence type="ECO:0000256" key="9">
    <source>
        <dbReference type="ARBA" id="ARBA00068357"/>
    </source>
</evidence>
<dbReference type="CDD" id="cd04301">
    <property type="entry name" value="NAT_SF"/>
    <property type="match status" value="1"/>
</dbReference>
<dbReference type="EMBL" id="CAJNON010000636">
    <property type="protein sequence ID" value="CAF1340892.1"/>
    <property type="molecule type" value="Genomic_DNA"/>
</dbReference>
<dbReference type="AlphaFoldDB" id="A0A819CX14"/>
<evidence type="ECO:0000256" key="3">
    <source>
        <dbReference type="ARBA" id="ARBA00022679"/>
    </source>
</evidence>
<dbReference type="Pfam" id="PF13718">
    <property type="entry name" value="GNAT_acetyltr_2"/>
    <property type="match status" value="1"/>
</dbReference>
<dbReference type="Gene3D" id="3.40.50.11040">
    <property type="match status" value="1"/>
</dbReference>
<dbReference type="Gene3D" id="3.40.50.300">
    <property type="entry name" value="P-loop containing nucleotide triphosphate hydrolases"/>
    <property type="match status" value="1"/>
</dbReference>
<comment type="catalytic activity">
    <reaction evidence="10">
        <text>a cytidine in 18S rRNA + acetyl-CoA + ATP + H2O = an N(4)-acetylcytidine in 18S rRNA + ADP + phosphate + CoA + H(+)</text>
        <dbReference type="Rhea" id="RHEA:51424"/>
        <dbReference type="Rhea" id="RHEA-COMP:13575"/>
        <dbReference type="Rhea" id="RHEA-COMP:13576"/>
        <dbReference type="ChEBI" id="CHEBI:15377"/>
        <dbReference type="ChEBI" id="CHEBI:15378"/>
        <dbReference type="ChEBI" id="CHEBI:30616"/>
        <dbReference type="ChEBI" id="CHEBI:43474"/>
        <dbReference type="ChEBI" id="CHEBI:57287"/>
        <dbReference type="ChEBI" id="CHEBI:57288"/>
        <dbReference type="ChEBI" id="CHEBI:74900"/>
        <dbReference type="ChEBI" id="CHEBI:82748"/>
        <dbReference type="ChEBI" id="CHEBI:456216"/>
    </reaction>
</comment>
<feature type="domain" description="Possible tRNA binding" evidence="15">
    <location>
        <begin position="771"/>
        <end position="983"/>
    </location>
</feature>
<reference evidence="17" key="1">
    <citation type="submission" date="2021-02" db="EMBL/GenBank/DDBJ databases">
        <authorList>
            <person name="Nowell W R."/>
        </authorList>
    </citation>
    <scope>NUCLEOTIDE SEQUENCE</scope>
</reference>
<dbReference type="Pfam" id="PF05127">
    <property type="entry name" value="NAT10_TcmA_helicase"/>
    <property type="match status" value="1"/>
</dbReference>
<dbReference type="InterPro" id="IPR016181">
    <property type="entry name" value="Acyl_CoA_acyltransferase"/>
</dbReference>
<evidence type="ECO:0000256" key="6">
    <source>
        <dbReference type="ARBA" id="ARBA00022840"/>
    </source>
</evidence>
<dbReference type="GO" id="GO:0005730">
    <property type="term" value="C:nucleolus"/>
    <property type="evidence" value="ECO:0007669"/>
    <property type="project" value="UniProtKB-SubCell"/>
</dbReference>
<dbReference type="GO" id="GO:0051391">
    <property type="term" value="P:tRNA acetylation"/>
    <property type="evidence" value="ECO:0007669"/>
    <property type="project" value="UniProtKB-UniRule"/>
</dbReference>
<dbReference type="PANTHER" id="PTHR10925:SF5">
    <property type="entry name" value="RNA CYTIDINE ACETYLTRANSFERASE"/>
    <property type="match status" value="1"/>
</dbReference>
<dbReference type="EC" id="2.3.1.-" evidence="10"/>
<keyword evidence="2 10" id="KW-0698">rRNA processing</keyword>
<keyword evidence="4 10" id="KW-0819">tRNA processing</keyword>
<evidence type="ECO:0000256" key="5">
    <source>
        <dbReference type="ARBA" id="ARBA00022741"/>
    </source>
</evidence>
<evidence type="ECO:0000259" key="15">
    <source>
        <dbReference type="Pfam" id="PF13725"/>
    </source>
</evidence>
<dbReference type="InterPro" id="IPR033688">
    <property type="entry name" value="NAT10"/>
</dbReference>
<dbReference type="InterPro" id="IPR027992">
    <property type="entry name" value="tRNA_bind_dom"/>
</dbReference>
<keyword evidence="7 10" id="KW-0539">Nucleus</keyword>
<dbReference type="Proteomes" id="UP000663881">
    <property type="component" value="Unassembled WGS sequence"/>
</dbReference>
<comment type="catalytic activity">
    <reaction evidence="10">
        <text>a cytidine in tRNA + acetyl-CoA + ATP + H2O = an N(4)-acetylcytidine in tRNA + ADP + phosphate + CoA + H(+)</text>
        <dbReference type="Rhea" id="RHEA:53876"/>
        <dbReference type="Rhea" id="RHEA-COMP:13670"/>
        <dbReference type="Rhea" id="RHEA-COMP:13671"/>
        <dbReference type="ChEBI" id="CHEBI:15377"/>
        <dbReference type="ChEBI" id="CHEBI:15378"/>
        <dbReference type="ChEBI" id="CHEBI:30616"/>
        <dbReference type="ChEBI" id="CHEBI:43474"/>
        <dbReference type="ChEBI" id="CHEBI:57287"/>
        <dbReference type="ChEBI" id="CHEBI:57288"/>
        <dbReference type="ChEBI" id="CHEBI:74900"/>
        <dbReference type="ChEBI" id="CHEBI:82748"/>
        <dbReference type="ChEBI" id="CHEBI:456216"/>
    </reaction>
</comment>
<comment type="subcellular location">
    <subcellularLocation>
        <location evidence="1 10">Nucleus</location>
        <location evidence="1 10">Nucleolus</location>
    </subcellularLocation>
</comment>
<dbReference type="GO" id="GO:0000049">
    <property type="term" value="F:tRNA binding"/>
    <property type="evidence" value="ECO:0007669"/>
    <property type="project" value="TreeGrafter"/>
</dbReference>
<comment type="function">
    <text evidence="10">RNA cytidine acetyltransferase with specificity toward both 18S rRNA and tRNAs. Catalyzes the formation of N(4)-acetylcytidine (ac4C) in 18S rRNA. Required for early nucleolar cleavages of precursor rRNA at sites A0, A1 and A2 during 18S rRNA synthesis. Catalyzes the formation of ac4C in serine and leucine tRNAs. Requires a tRNA-binding adapter protein for full tRNA acetyltransferase activity but not for 18S rRNA acetylation.</text>
</comment>